<reference evidence="3" key="1">
    <citation type="submission" date="2016-06" db="UniProtKB">
        <authorList>
            <consortium name="WormBaseParasite"/>
        </authorList>
    </citation>
    <scope>IDENTIFICATION</scope>
</reference>
<feature type="coiled-coil region" evidence="1">
    <location>
        <begin position="238"/>
        <end position="351"/>
    </location>
</feature>
<evidence type="ECO:0000313" key="3">
    <source>
        <dbReference type="WBParaSite" id="SCUD_0000170001-mRNA-1"/>
    </source>
</evidence>
<dbReference type="AlphaFoldDB" id="A0A183JG80"/>
<organism evidence="3">
    <name type="scientific">Schistosoma curassoni</name>
    <dbReference type="NCBI Taxonomy" id="6186"/>
    <lineage>
        <taxon>Eukaryota</taxon>
        <taxon>Metazoa</taxon>
        <taxon>Spiralia</taxon>
        <taxon>Lophotrochozoa</taxon>
        <taxon>Platyhelminthes</taxon>
        <taxon>Trematoda</taxon>
        <taxon>Digenea</taxon>
        <taxon>Strigeidida</taxon>
        <taxon>Schistosomatoidea</taxon>
        <taxon>Schistosomatidae</taxon>
        <taxon>Schistosoma</taxon>
    </lineage>
</organism>
<proteinExistence type="predicted"/>
<feature type="region of interest" description="Disordered" evidence="2">
    <location>
        <begin position="39"/>
        <end position="58"/>
    </location>
</feature>
<protein>
    <submittedName>
        <fullName evidence="3">TPH domain-containing protein</fullName>
    </submittedName>
</protein>
<keyword evidence="1" id="KW-0175">Coiled coil</keyword>
<evidence type="ECO:0000256" key="2">
    <source>
        <dbReference type="SAM" id="MobiDB-lite"/>
    </source>
</evidence>
<accession>A0A183JG80</accession>
<sequence length="503" mass="60830">LAFLNDSKQQICVLGCNLCDSEEKRSLFHNQNNEWACNHENQSANHPRQQDQNSKSDRLNKQINELTERESYKIKWVEKRNEYESEIKELRRAKEKATQKNIKYEEQITELKNKLSSKQEQIHNLLIELEQSNQRLNVIETQFNAYKLQTSQNEENYKTLSREFVIMKQCKEQAELNAKNCENNRLLYERRMKELDDKGFPICLDMICPYTIHCSVSEFQHSFIRCYEQSKQRYYDDIKGLMNQLDMERSRADELLQKIEHNRRQNEEQLKTIEQTQQKKLDALLEDGQKELRKQLAEANEQIKEQQIIIFNQELKISTMDSDKNELIKINQKSTEEQSDLREQIKLIENLLTIKDQDISMMQFECRLYADKLKQTELEKNHFIEKERFIKQRYQNKAKRAWEQCQTTRTRLSRRLVHLRYNRDLLSKHLKKQYEQMNRLNNLFWETGWAYVQSQNSLQNINRQEKEYVDKEMQTILINNKIKQVRYVKLVKYMSPITIVKNQ</sequence>
<name>A0A183JG80_9TREM</name>
<evidence type="ECO:0000256" key="1">
    <source>
        <dbReference type="SAM" id="Coils"/>
    </source>
</evidence>
<dbReference type="WBParaSite" id="SCUD_0000170001-mRNA-1">
    <property type="protein sequence ID" value="SCUD_0000170001-mRNA-1"/>
    <property type="gene ID" value="SCUD_0000170001"/>
</dbReference>
<feature type="compositionally biased region" description="Polar residues" evidence="2">
    <location>
        <begin position="39"/>
        <end position="53"/>
    </location>
</feature>
<dbReference type="STRING" id="6186.A0A183JG80"/>